<protein>
    <submittedName>
        <fullName evidence="2">Uncharacterized protein</fullName>
    </submittedName>
</protein>
<reference evidence="2" key="1">
    <citation type="journal article" date="2019" name="bioRxiv">
        <title>The Genome of the Zebra Mussel, Dreissena polymorpha: A Resource for Invasive Species Research.</title>
        <authorList>
            <person name="McCartney M.A."/>
            <person name="Auch B."/>
            <person name="Kono T."/>
            <person name="Mallez S."/>
            <person name="Zhang Y."/>
            <person name="Obille A."/>
            <person name="Becker A."/>
            <person name="Abrahante J.E."/>
            <person name="Garbe J."/>
            <person name="Badalamenti J.P."/>
            <person name="Herman A."/>
            <person name="Mangelson H."/>
            <person name="Liachko I."/>
            <person name="Sullivan S."/>
            <person name="Sone E.D."/>
            <person name="Koren S."/>
            <person name="Silverstein K.A.T."/>
            <person name="Beckman K.B."/>
            <person name="Gohl D.M."/>
        </authorList>
    </citation>
    <scope>NUCLEOTIDE SEQUENCE</scope>
    <source>
        <strain evidence="2">Duluth1</strain>
        <tissue evidence="2">Whole animal</tissue>
    </source>
</reference>
<evidence type="ECO:0000313" key="1">
    <source>
        <dbReference type="EMBL" id="KAH3707953.1"/>
    </source>
</evidence>
<dbReference type="EMBL" id="JAIWYP010000014">
    <property type="protein sequence ID" value="KAH3708035.1"/>
    <property type="molecule type" value="Genomic_DNA"/>
</dbReference>
<evidence type="ECO:0000313" key="3">
    <source>
        <dbReference type="Proteomes" id="UP000828390"/>
    </source>
</evidence>
<name>A0A9D4BSU0_DREPO</name>
<sequence length="119" mass="13602">MRLYGDDNMILEDDGHIDLQGVKLKYLACDGDINITSVDCSNMVSCELSYVTPLTERVLFESMSATGEKISRLEIENCENIELLCETLQHLKRLQTLLLSDDILMIRNCTITFLYRSCE</sequence>
<accession>A0A9D4BSU0</accession>
<reference evidence="2" key="2">
    <citation type="submission" date="2020-11" db="EMBL/GenBank/DDBJ databases">
        <authorList>
            <person name="McCartney M.A."/>
            <person name="Auch B."/>
            <person name="Kono T."/>
            <person name="Mallez S."/>
            <person name="Becker A."/>
            <person name="Gohl D.M."/>
            <person name="Silverstein K.A.T."/>
            <person name="Koren S."/>
            <person name="Bechman K.B."/>
            <person name="Herman A."/>
            <person name="Abrahante J.E."/>
            <person name="Garbe J."/>
        </authorList>
    </citation>
    <scope>NUCLEOTIDE SEQUENCE</scope>
    <source>
        <strain evidence="2">Duluth1</strain>
        <tissue evidence="2">Whole animal</tissue>
    </source>
</reference>
<dbReference type="EMBL" id="JAIWYP010000014">
    <property type="protein sequence ID" value="KAH3707953.1"/>
    <property type="molecule type" value="Genomic_DNA"/>
</dbReference>
<dbReference type="Proteomes" id="UP000828390">
    <property type="component" value="Unassembled WGS sequence"/>
</dbReference>
<comment type="caution">
    <text evidence="2">The sequence shown here is derived from an EMBL/GenBank/DDBJ whole genome shotgun (WGS) entry which is preliminary data.</text>
</comment>
<gene>
    <name evidence="1" type="ORF">DPMN_067374</name>
    <name evidence="2" type="ORF">DPMN_067474</name>
</gene>
<evidence type="ECO:0000313" key="2">
    <source>
        <dbReference type="EMBL" id="KAH3708035.1"/>
    </source>
</evidence>
<keyword evidence="3" id="KW-1185">Reference proteome</keyword>
<dbReference type="AlphaFoldDB" id="A0A9D4BSU0"/>
<proteinExistence type="predicted"/>
<organism evidence="2 3">
    <name type="scientific">Dreissena polymorpha</name>
    <name type="common">Zebra mussel</name>
    <name type="synonym">Mytilus polymorpha</name>
    <dbReference type="NCBI Taxonomy" id="45954"/>
    <lineage>
        <taxon>Eukaryota</taxon>
        <taxon>Metazoa</taxon>
        <taxon>Spiralia</taxon>
        <taxon>Lophotrochozoa</taxon>
        <taxon>Mollusca</taxon>
        <taxon>Bivalvia</taxon>
        <taxon>Autobranchia</taxon>
        <taxon>Heteroconchia</taxon>
        <taxon>Euheterodonta</taxon>
        <taxon>Imparidentia</taxon>
        <taxon>Neoheterodontei</taxon>
        <taxon>Myida</taxon>
        <taxon>Dreissenoidea</taxon>
        <taxon>Dreissenidae</taxon>
        <taxon>Dreissena</taxon>
    </lineage>
</organism>